<keyword evidence="2" id="KW-1185">Reference proteome</keyword>
<comment type="caution">
    <text evidence="1">The sequence shown here is derived from an EMBL/GenBank/DDBJ whole genome shotgun (WGS) entry which is preliminary data.</text>
</comment>
<evidence type="ECO:0000313" key="1">
    <source>
        <dbReference type="EMBL" id="MFC6170356.1"/>
    </source>
</evidence>
<accession>A0ABW1RCX3</accession>
<evidence type="ECO:0000313" key="2">
    <source>
        <dbReference type="Proteomes" id="UP001596289"/>
    </source>
</evidence>
<name>A0ABW1RCX3_9LACO</name>
<dbReference type="RefSeq" id="WP_125552686.1">
    <property type="nucleotide sequence ID" value="NZ_JBHSSL010000041.1"/>
</dbReference>
<reference evidence="2" key="1">
    <citation type="journal article" date="2019" name="Int. J. Syst. Evol. Microbiol.">
        <title>The Global Catalogue of Microorganisms (GCM) 10K type strain sequencing project: providing services to taxonomists for standard genome sequencing and annotation.</title>
        <authorList>
            <consortium name="The Broad Institute Genomics Platform"/>
            <consortium name="The Broad Institute Genome Sequencing Center for Infectious Disease"/>
            <person name="Wu L."/>
            <person name="Ma J."/>
        </authorList>
    </citation>
    <scope>NUCLEOTIDE SEQUENCE [LARGE SCALE GENOMIC DNA]</scope>
    <source>
        <strain evidence="2">CCM 8904</strain>
    </source>
</reference>
<protein>
    <submittedName>
        <fullName evidence="1">Phage tail protein</fullName>
    </submittedName>
</protein>
<proteinExistence type="predicted"/>
<dbReference type="EMBL" id="JBHSSL010000041">
    <property type="protein sequence ID" value="MFC6170356.1"/>
    <property type="molecule type" value="Genomic_DNA"/>
</dbReference>
<organism evidence="1 2">
    <name type="scientific">Loigolactobacillus jiayinensis</name>
    <dbReference type="NCBI Taxonomy" id="2486016"/>
    <lineage>
        <taxon>Bacteria</taxon>
        <taxon>Bacillati</taxon>
        <taxon>Bacillota</taxon>
        <taxon>Bacilli</taxon>
        <taxon>Lactobacillales</taxon>
        <taxon>Lactobacillaceae</taxon>
        <taxon>Loigolactobacillus</taxon>
    </lineage>
</organism>
<dbReference type="Proteomes" id="UP001596289">
    <property type="component" value="Unassembled WGS sequence"/>
</dbReference>
<gene>
    <name evidence="1" type="ORF">ACFQGP_07190</name>
</gene>
<sequence>MASKIGNEESFDMILDNLAKGIGPAEKLAANLAGAEIFIQTMKPKIPESDHLRKGEKRHLRDSLVKDEKENGAVVVGFTADENKGYIGRFQNDGWTPKDKAGKTYPRVSGAHFWEATQREAKGKVQAAVAAALKAELAKKAGGGK</sequence>